<protein>
    <submittedName>
        <fullName evidence="1">Uncharacterized protein</fullName>
    </submittedName>
</protein>
<accession>A0A1B8ZSF1</accession>
<reference evidence="2" key="1">
    <citation type="submission" date="2016-07" db="EMBL/GenBank/DDBJ databases">
        <authorList>
            <person name="Florea S."/>
            <person name="Webb J.S."/>
            <person name="Jaromczyk J."/>
            <person name="Schardl C.L."/>
        </authorList>
    </citation>
    <scope>NUCLEOTIDE SEQUENCE [LARGE SCALE GENOMIC DNA]</scope>
    <source>
        <strain evidence="2">CC-VM-7</strain>
    </source>
</reference>
<dbReference type="AlphaFoldDB" id="A0A1B8ZSF1"/>
<comment type="caution">
    <text evidence="1">The sequence shown here is derived from an EMBL/GenBank/DDBJ whole genome shotgun (WGS) entry which is preliminary data.</text>
</comment>
<dbReference type="EMBL" id="MAYG01000001">
    <property type="protein sequence ID" value="OCA74509.1"/>
    <property type="molecule type" value="Genomic_DNA"/>
</dbReference>
<dbReference type="Proteomes" id="UP000093432">
    <property type="component" value="Unassembled WGS sequence"/>
</dbReference>
<name>A0A1B8ZSF1_9FLAO</name>
<dbReference type="RefSeq" id="WP_065398499.1">
    <property type="nucleotide sequence ID" value="NZ_CP033811.1"/>
</dbReference>
<sequence length="184" mass="22144">MSLYIEKTTKCSICEKVIDNFKESVLLPYTLPDQNSTFTHFVKSYVHRNCFNNWDKHDDFVQSSFGLGERMIQDGYYENVILYDKYFIIDYKKQEGFYHIIDFYSIFEIKINIEQVKTIYDFFEKGLNGDNTKLEFGNLMFNIKNRDILVTDYDRDKINDEITIPHSRIYDYTVVLKYILQQNE</sequence>
<organism evidence="1 2">
    <name type="scientific">Chryseobacterium arthrosphaerae</name>
    <dbReference type="NCBI Taxonomy" id="651561"/>
    <lineage>
        <taxon>Bacteria</taxon>
        <taxon>Pseudomonadati</taxon>
        <taxon>Bacteroidota</taxon>
        <taxon>Flavobacteriia</taxon>
        <taxon>Flavobacteriales</taxon>
        <taxon>Weeksellaceae</taxon>
        <taxon>Chryseobacterium group</taxon>
        <taxon>Chryseobacterium</taxon>
    </lineage>
</organism>
<dbReference type="OrthoDB" id="1257558at2"/>
<proteinExistence type="predicted"/>
<gene>
    <name evidence="1" type="ORF">BBI00_09285</name>
</gene>
<dbReference type="KEGG" id="carh:EGY05_13830"/>
<evidence type="ECO:0000313" key="2">
    <source>
        <dbReference type="Proteomes" id="UP000093432"/>
    </source>
</evidence>
<evidence type="ECO:0000313" key="1">
    <source>
        <dbReference type="EMBL" id="OCA74509.1"/>
    </source>
</evidence>
<dbReference type="STRING" id="651561.BBI00_09285"/>